<dbReference type="Proteomes" id="UP000005801">
    <property type="component" value="Unassembled WGS sequence"/>
</dbReference>
<evidence type="ECO:0000256" key="1">
    <source>
        <dbReference type="SAM" id="MobiDB-lite"/>
    </source>
</evidence>
<feature type="compositionally biased region" description="Basic and acidic residues" evidence="1">
    <location>
        <begin position="105"/>
        <end position="123"/>
    </location>
</feature>
<dbReference type="EMBL" id="ABCS01000003">
    <property type="protein sequence ID" value="EDM81441.1"/>
    <property type="molecule type" value="Genomic_DNA"/>
</dbReference>
<accession>A6FY62</accession>
<proteinExistence type="predicted"/>
<gene>
    <name evidence="2" type="ORF">PPSIR1_39660</name>
</gene>
<dbReference type="RefSeq" id="WP_006969411.1">
    <property type="nucleotide sequence ID" value="NZ_ABCS01000003.1"/>
</dbReference>
<feature type="region of interest" description="Disordered" evidence="1">
    <location>
        <begin position="103"/>
        <end position="127"/>
    </location>
</feature>
<name>A6FY62_9BACT</name>
<keyword evidence="3" id="KW-1185">Reference proteome</keyword>
<organism evidence="2 3">
    <name type="scientific">Plesiocystis pacifica SIR-1</name>
    <dbReference type="NCBI Taxonomy" id="391625"/>
    <lineage>
        <taxon>Bacteria</taxon>
        <taxon>Pseudomonadati</taxon>
        <taxon>Myxococcota</taxon>
        <taxon>Polyangia</taxon>
        <taxon>Nannocystales</taxon>
        <taxon>Nannocystaceae</taxon>
        <taxon>Plesiocystis</taxon>
    </lineage>
</organism>
<comment type="caution">
    <text evidence="2">The sequence shown here is derived from an EMBL/GenBank/DDBJ whole genome shotgun (WGS) entry which is preliminary data.</text>
</comment>
<protein>
    <submittedName>
        <fullName evidence="2">Uncharacterized protein</fullName>
    </submittedName>
</protein>
<sequence>MTEWIDRAVVGLAVALALFCLGRYAQISLAIDLETHEVVNEAPPRPPPPPPYGEEARALLGGLEPGTEVAPGWEVLRVEGPLDDGAIRVVHRREAQEVSVWLRPRGNDERPPPAHTEKWDVFYDRPNPPEPRMAREALTAMMNNVVERVAANE</sequence>
<evidence type="ECO:0000313" key="3">
    <source>
        <dbReference type="Proteomes" id="UP000005801"/>
    </source>
</evidence>
<reference evidence="2 3" key="1">
    <citation type="submission" date="2007-06" db="EMBL/GenBank/DDBJ databases">
        <authorList>
            <person name="Shimkets L."/>
            <person name="Ferriera S."/>
            <person name="Johnson J."/>
            <person name="Kravitz S."/>
            <person name="Beeson K."/>
            <person name="Sutton G."/>
            <person name="Rogers Y.-H."/>
            <person name="Friedman R."/>
            <person name="Frazier M."/>
            <person name="Venter J.C."/>
        </authorList>
    </citation>
    <scope>NUCLEOTIDE SEQUENCE [LARGE SCALE GENOMIC DNA]</scope>
    <source>
        <strain evidence="2 3">SIR-1</strain>
    </source>
</reference>
<evidence type="ECO:0000313" key="2">
    <source>
        <dbReference type="EMBL" id="EDM81441.1"/>
    </source>
</evidence>
<dbReference type="STRING" id="391625.PPSIR1_39660"/>
<dbReference type="AlphaFoldDB" id="A6FY62"/>